<dbReference type="InterPro" id="IPR043128">
    <property type="entry name" value="Rev_trsase/Diguanyl_cyclase"/>
</dbReference>
<dbReference type="Pfam" id="PF00665">
    <property type="entry name" value="rve"/>
    <property type="match status" value="1"/>
</dbReference>
<dbReference type="PROSITE" id="PS50994">
    <property type="entry name" value="INTEGRASE"/>
    <property type="match status" value="1"/>
</dbReference>
<dbReference type="GO" id="GO:0003676">
    <property type="term" value="F:nucleic acid binding"/>
    <property type="evidence" value="ECO:0007669"/>
    <property type="project" value="InterPro"/>
</dbReference>
<reference evidence="4 5" key="1">
    <citation type="submission" date="2019-01" db="EMBL/GenBank/DDBJ databases">
        <authorList>
            <person name="Sayadi A."/>
        </authorList>
    </citation>
    <scope>NUCLEOTIDE SEQUENCE [LARGE SCALE GENOMIC DNA]</scope>
</reference>
<dbReference type="PANTHER" id="PTHR37984:SF15">
    <property type="entry name" value="INTEGRASE CATALYTIC DOMAIN-CONTAINING PROTEIN"/>
    <property type="match status" value="1"/>
</dbReference>
<evidence type="ECO:0000313" key="5">
    <source>
        <dbReference type="Proteomes" id="UP000410492"/>
    </source>
</evidence>
<dbReference type="FunFam" id="1.10.340.70:FF:000001">
    <property type="entry name" value="Retrovirus-related Pol polyprotein from transposon gypsy-like Protein"/>
    <property type="match status" value="1"/>
</dbReference>
<dbReference type="Proteomes" id="UP000410492">
    <property type="component" value="Unassembled WGS sequence"/>
</dbReference>
<protein>
    <recommendedName>
        <fullName evidence="1">RNA-directed DNA polymerase</fullName>
        <ecNumber evidence="1">2.7.7.49</ecNumber>
    </recommendedName>
</protein>
<evidence type="ECO:0000313" key="4">
    <source>
        <dbReference type="EMBL" id="VEN45007.1"/>
    </source>
</evidence>
<dbReference type="InterPro" id="IPR041588">
    <property type="entry name" value="Integrase_H2C2"/>
</dbReference>
<dbReference type="Gene3D" id="3.30.420.10">
    <property type="entry name" value="Ribonuclease H-like superfamily/Ribonuclease H"/>
    <property type="match status" value="1"/>
</dbReference>
<dbReference type="EMBL" id="CAACVG010007355">
    <property type="protein sequence ID" value="VEN45007.1"/>
    <property type="molecule type" value="Genomic_DNA"/>
</dbReference>
<evidence type="ECO:0000259" key="2">
    <source>
        <dbReference type="PROSITE" id="PS50878"/>
    </source>
</evidence>
<dbReference type="InterPro" id="IPR054465">
    <property type="entry name" value="Integrase_p58-like_C"/>
</dbReference>
<keyword evidence="5" id="KW-1185">Reference proteome</keyword>
<dbReference type="FunFam" id="3.30.420.10:FF:000032">
    <property type="entry name" value="Retrovirus-related Pol polyprotein from transposon 297-like Protein"/>
    <property type="match status" value="1"/>
</dbReference>
<dbReference type="InterPro" id="IPR001584">
    <property type="entry name" value="Integrase_cat-core"/>
</dbReference>
<proteinExistence type="predicted"/>
<dbReference type="GO" id="GO:0015074">
    <property type="term" value="P:DNA integration"/>
    <property type="evidence" value="ECO:0007669"/>
    <property type="project" value="InterPro"/>
</dbReference>
<accession>A0A653CAP5</accession>
<dbReference type="InterPro" id="IPR036397">
    <property type="entry name" value="RNaseH_sf"/>
</dbReference>
<dbReference type="FunFam" id="3.30.70.270:FF:000020">
    <property type="entry name" value="Transposon Tf2-6 polyprotein-like Protein"/>
    <property type="match status" value="1"/>
</dbReference>
<dbReference type="Pfam" id="PF22938">
    <property type="entry name" value="Integrase_p58_C"/>
    <property type="match status" value="1"/>
</dbReference>
<dbReference type="InterPro" id="IPR000477">
    <property type="entry name" value="RT_dom"/>
</dbReference>
<evidence type="ECO:0000256" key="1">
    <source>
        <dbReference type="ARBA" id="ARBA00012493"/>
    </source>
</evidence>
<dbReference type="SUPFAM" id="SSF52949">
    <property type="entry name" value="Macro domain-like"/>
    <property type="match status" value="1"/>
</dbReference>
<dbReference type="SUPFAM" id="SSF56672">
    <property type="entry name" value="DNA/RNA polymerases"/>
    <property type="match status" value="1"/>
</dbReference>
<dbReference type="SUPFAM" id="SSF53098">
    <property type="entry name" value="Ribonuclease H-like"/>
    <property type="match status" value="1"/>
</dbReference>
<dbReference type="AlphaFoldDB" id="A0A653CAP5"/>
<sequence length="794" mass="91083">MRVVNDPTCSWCGEEEESSAHTLCRCETLGLWEFTVMPFGLCNAPATFERLMETVLKGLSWETCLVYLDDIIVVGKSFDDHLKNLEQVFRRLRQSGPKLSPKKCHLFQKKVQYLGHAVSQEGIAVDPQKIEAVKGWPVPKNKHDVRSFLGLCTYYRRYVAGFATIAKPLTRLTEEGRRFQWENDCQQAFDLPKKALSTAPVLSYPLPTGREEVPAADGPCISDIATSLASLMGMRMRTTIVDDRWQPTELQKDQEEDPSLKLIIEWKREDRRPSWQEVSPYSPTVKSYWAQWDSLVMEDGILRRILEDKEGTQERRQTVVPRNRVAEVLGEIHSGTNGGHLGVAKALEKVRERFYWFRCKEDVKEWCRKCTVCAASNGPQRRKKAPMRQYNVGSPFERIAIDVAGPFPESEAGNKYIVVVIDYFSKWVEAYALPNQEAATVSDALVKDWTCRFGVPLELHSDQGRNFESALFQNVCETLGIRKTRTTALHPQSDGMVERINRTVNRYLAKVVSDHQRDWDSWLHLFLLAYRSAVHETTGETPASIVFGREHRLPCDLMFSCKPGDDVAGEDYNANLRRRMDEAHEKVRHNIRTASDRMKMTYDVGSSETAYQPGDLVWLCSPQKRRGLPPKLQSSWEGPYEVVKKINDVIYRIKKANGGKPRVVHFNRLAPFAGDNAEAQVRELQQLHPELNFEDFVATHTGTAKARFGVTREEHRDLFTVPDEYALAHCVARDLRMSRGIASELQRLFGQVDELKRQGGRVGQVLELRSDQRRLYYLISKEKSYQKPTYRTVW</sequence>
<dbReference type="EC" id="2.7.7.49" evidence="1"/>
<dbReference type="Pfam" id="PF17921">
    <property type="entry name" value="Integrase_H2C2"/>
    <property type="match status" value="1"/>
</dbReference>
<feature type="domain" description="Integrase catalytic" evidence="3">
    <location>
        <begin position="382"/>
        <end position="550"/>
    </location>
</feature>
<dbReference type="GO" id="GO:0003964">
    <property type="term" value="F:RNA-directed DNA polymerase activity"/>
    <property type="evidence" value="ECO:0007669"/>
    <property type="project" value="UniProtKB-EC"/>
</dbReference>
<dbReference type="FunFam" id="3.30.70.270:FF:000003">
    <property type="entry name" value="Transposon Ty3-G Gag-Pol polyprotein"/>
    <property type="match status" value="1"/>
</dbReference>
<dbReference type="CDD" id="cd01647">
    <property type="entry name" value="RT_LTR"/>
    <property type="match status" value="1"/>
</dbReference>
<feature type="domain" description="Reverse transcriptase" evidence="2">
    <location>
        <begin position="1"/>
        <end position="118"/>
    </location>
</feature>
<dbReference type="InterPro" id="IPR043472">
    <property type="entry name" value="Macro_dom-like"/>
</dbReference>
<dbReference type="InterPro" id="IPR050951">
    <property type="entry name" value="Retrovirus_Pol_polyprotein"/>
</dbReference>
<organism evidence="4 5">
    <name type="scientific">Callosobruchus maculatus</name>
    <name type="common">Southern cowpea weevil</name>
    <name type="synonym">Pulse bruchid</name>
    <dbReference type="NCBI Taxonomy" id="64391"/>
    <lineage>
        <taxon>Eukaryota</taxon>
        <taxon>Metazoa</taxon>
        <taxon>Ecdysozoa</taxon>
        <taxon>Arthropoda</taxon>
        <taxon>Hexapoda</taxon>
        <taxon>Insecta</taxon>
        <taxon>Pterygota</taxon>
        <taxon>Neoptera</taxon>
        <taxon>Endopterygota</taxon>
        <taxon>Coleoptera</taxon>
        <taxon>Polyphaga</taxon>
        <taxon>Cucujiformia</taxon>
        <taxon>Chrysomeloidea</taxon>
        <taxon>Chrysomelidae</taxon>
        <taxon>Bruchinae</taxon>
        <taxon>Bruchini</taxon>
        <taxon>Callosobruchus</taxon>
    </lineage>
</organism>
<dbReference type="PANTHER" id="PTHR37984">
    <property type="entry name" value="PROTEIN CBG26694"/>
    <property type="match status" value="1"/>
</dbReference>
<dbReference type="Gene3D" id="3.30.70.270">
    <property type="match status" value="2"/>
</dbReference>
<dbReference type="OrthoDB" id="2155246at2759"/>
<dbReference type="InterPro" id="IPR012337">
    <property type="entry name" value="RNaseH-like_sf"/>
</dbReference>
<dbReference type="Pfam" id="PF00078">
    <property type="entry name" value="RVT_1"/>
    <property type="match status" value="1"/>
</dbReference>
<evidence type="ECO:0000259" key="3">
    <source>
        <dbReference type="PROSITE" id="PS50994"/>
    </source>
</evidence>
<gene>
    <name evidence="4" type="ORF">CALMAC_LOCUS7610</name>
</gene>
<dbReference type="Gene3D" id="1.10.340.70">
    <property type="match status" value="1"/>
</dbReference>
<name>A0A653CAP5_CALMS</name>
<dbReference type="InterPro" id="IPR043502">
    <property type="entry name" value="DNA/RNA_pol_sf"/>
</dbReference>
<dbReference type="GO" id="GO:0042575">
    <property type="term" value="C:DNA polymerase complex"/>
    <property type="evidence" value="ECO:0007669"/>
    <property type="project" value="UniProtKB-ARBA"/>
</dbReference>
<dbReference type="Gene3D" id="3.40.220.10">
    <property type="entry name" value="Leucine Aminopeptidase, subunit E, domain 1"/>
    <property type="match status" value="1"/>
</dbReference>
<dbReference type="PROSITE" id="PS50878">
    <property type="entry name" value="RT_POL"/>
    <property type="match status" value="1"/>
</dbReference>